<keyword evidence="4 9" id="KW-0418">Kinase</keyword>
<dbReference type="GO" id="GO:0005975">
    <property type="term" value="P:carbohydrate metabolic process"/>
    <property type="evidence" value="ECO:0007669"/>
    <property type="project" value="UniProtKB-ARBA"/>
</dbReference>
<dbReference type="GO" id="GO:0006695">
    <property type="term" value="P:cholesterol biosynthetic process"/>
    <property type="evidence" value="ECO:0007669"/>
    <property type="project" value="TreeGrafter"/>
</dbReference>
<dbReference type="SUPFAM" id="SSF55060">
    <property type="entry name" value="GHMP Kinase, C-terminal domain"/>
    <property type="match status" value="1"/>
</dbReference>
<dbReference type="Gene3D" id="3.30.70.890">
    <property type="entry name" value="GHMP kinase, C-terminal domain"/>
    <property type="match status" value="1"/>
</dbReference>
<feature type="domain" description="Galactokinase N-terminal" evidence="8">
    <location>
        <begin position="5"/>
        <end position="37"/>
    </location>
</feature>
<dbReference type="GO" id="GO:0004496">
    <property type="term" value="F:mevalonate kinase activity"/>
    <property type="evidence" value="ECO:0007669"/>
    <property type="project" value="InterPro"/>
</dbReference>
<evidence type="ECO:0000256" key="2">
    <source>
        <dbReference type="ARBA" id="ARBA00022679"/>
    </source>
</evidence>
<proteinExistence type="predicted"/>
<dbReference type="Proteomes" id="UP000000311">
    <property type="component" value="Unassembled WGS sequence"/>
</dbReference>
<evidence type="ECO:0000256" key="1">
    <source>
        <dbReference type="ARBA" id="ARBA00022490"/>
    </source>
</evidence>
<evidence type="ECO:0000256" key="5">
    <source>
        <dbReference type="ARBA" id="ARBA00022840"/>
    </source>
</evidence>
<feature type="coiled-coil region" evidence="7">
    <location>
        <begin position="281"/>
        <end position="308"/>
    </location>
</feature>
<dbReference type="InterPro" id="IPR001611">
    <property type="entry name" value="Leu-rich_rpt"/>
</dbReference>
<dbReference type="InParanoid" id="E2AW65"/>
<dbReference type="GO" id="GO:0005829">
    <property type="term" value="C:cytosol"/>
    <property type="evidence" value="ECO:0007669"/>
    <property type="project" value="TreeGrafter"/>
</dbReference>
<dbReference type="PRINTS" id="PR00959">
    <property type="entry name" value="MEVGALKINASE"/>
</dbReference>
<organism evidence="10">
    <name type="scientific">Camponotus floridanus</name>
    <name type="common">Florida carpenter ant</name>
    <dbReference type="NCBI Taxonomy" id="104421"/>
    <lineage>
        <taxon>Eukaryota</taxon>
        <taxon>Metazoa</taxon>
        <taxon>Ecdysozoa</taxon>
        <taxon>Arthropoda</taxon>
        <taxon>Hexapoda</taxon>
        <taxon>Insecta</taxon>
        <taxon>Pterygota</taxon>
        <taxon>Neoptera</taxon>
        <taxon>Endopterygota</taxon>
        <taxon>Hymenoptera</taxon>
        <taxon>Apocrita</taxon>
        <taxon>Aculeata</taxon>
        <taxon>Formicoidea</taxon>
        <taxon>Formicidae</taxon>
        <taxon>Formicinae</taxon>
        <taxon>Camponotus</taxon>
    </lineage>
</organism>
<dbReference type="InterPro" id="IPR020568">
    <property type="entry name" value="Ribosomal_Su5_D2-typ_SF"/>
</dbReference>
<accession>E2AW65</accession>
<keyword evidence="6" id="KW-0460">Magnesium</keyword>
<evidence type="ECO:0000313" key="10">
    <source>
        <dbReference type="Proteomes" id="UP000000311"/>
    </source>
</evidence>
<evidence type="ECO:0000313" key="9">
    <source>
        <dbReference type="EMBL" id="EFN62322.1"/>
    </source>
</evidence>
<dbReference type="PROSITE" id="PS51450">
    <property type="entry name" value="LRR"/>
    <property type="match status" value="1"/>
</dbReference>
<dbReference type="EMBL" id="GL443249">
    <property type="protein sequence ID" value="EFN62322.1"/>
    <property type="molecule type" value="Genomic_DNA"/>
</dbReference>
<evidence type="ECO:0000256" key="4">
    <source>
        <dbReference type="ARBA" id="ARBA00022777"/>
    </source>
</evidence>
<sequence>MTTFQISAPGRVFLCGEHTVMHGKQVVAASLGLRTTLKFRQLPLQLGIIKIDFPDVDISLDIPLQMIVNFTLCKNYSSMINDYPYIFLGCVRNFITFNGLWRTNEQRVGLQIFFFLLLVIAPKEELDIQPFHVHLTTKLKMSAGLGSPTSFATCLAACFLYWSCLQKDDHNGFTPEELKRISEYVMSSEEEYTETYEFNQDHMICTYGRVTAYKCIKGPLNVQSEIINTPEMYIFLADAKICLDKKQQMLQLAVKANRDRIAVDDLLDKINNISEEVVQILHKIRENHQRTNRNLQLLESLYKNIQDKLFSNQNSLRELDLSHPNIDSICSIAGNYGFKGKCAGNGTGDVIILLPESTEYNNRAFNLVSDLLWNGFSVSTTTVSCTGVRLDQVH</sequence>
<evidence type="ECO:0000256" key="3">
    <source>
        <dbReference type="ARBA" id="ARBA00022741"/>
    </source>
</evidence>
<dbReference type="OrthoDB" id="1652964at2759"/>
<dbReference type="Gene3D" id="3.30.230.10">
    <property type="match status" value="1"/>
</dbReference>
<name>E2AW65_CAMFO</name>
<dbReference type="Pfam" id="PF10509">
    <property type="entry name" value="GalKase_gal_bdg"/>
    <property type="match status" value="1"/>
</dbReference>
<dbReference type="InterPro" id="IPR036554">
    <property type="entry name" value="GHMP_kinase_C_sf"/>
</dbReference>
<keyword evidence="5" id="KW-0067">ATP-binding</keyword>
<protein>
    <submittedName>
        <fullName evidence="9">Mevalonate kinase</fullName>
    </submittedName>
</protein>
<keyword evidence="2" id="KW-0808">Transferase</keyword>
<gene>
    <name evidence="9" type="ORF">EAG_14584</name>
</gene>
<dbReference type="InterPro" id="IPR006205">
    <property type="entry name" value="Mev_gal_kin"/>
</dbReference>
<dbReference type="GO" id="GO:0005524">
    <property type="term" value="F:ATP binding"/>
    <property type="evidence" value="ECO:0007669"/>
    <property type="project" value="UniProtKB-KW"/>
</dbReference>
<keyword evidence="3" id="KW-0547">Nucleotide-binding</keyword>
<evidence type="ECO:0000259" key="8">
    <source>
        <dbReference type="Pfam" id="PF10509"/>
    </source>
</evidence>
<dbReference type="AlphaFoldDB" id="E2AW65"/>
<evidence type="ECO:0000256" key="6">
    <source>
        <dbReference type="ARBA" id="ARBA00022842"/>
    </source>
</evidence>
<dbReference type="InterPro" id="IPR014721">
    <property type="entry name" value="Ribsml_uS5_D2-typ_fold_subgr"/>
</dbReference>
<dbReference type="STRING" id="104421.E2AW65"/>
<dbReference type="SUPFAM" id="SSF54211">
    <property type="entry name" value="Ribosomal protein S5 domain 2-like"/>
    <property type="match status" value="1"/>
</dbReference>
<dbReference type="PANTHER" id="PTHR43290">
    <property type="entry name" value="MEVALONATE KINASE"/>
    <property type="match status" value="1"/>
</dbReference>
<dbReference type="KEGG" id="cfo:105256680"/>
<dbReference type="GO" id="GO:0019287">
    <property type="term" value="P:isopentenyl diphosphate biosynthetic process, mevalonate pathway"/>
    <property type="evidence" value="ECO:0007669"/>
    <property type="project" value="TreeGrafter"/>
</dbReference>
<dbReference type="InterPro" id="IPR019539">
    <property type="entry name" value="GalKase_N"/>
</dbReference>
<keyword evidence="7" id="KW-0175">Coiled coil</keyword>
<reference evidence="9 10" key="1">
    <citation type="journal article" date="2010" name="Science">
        <title>Genomic comparison of the ants Camponotus floridanus and Harpegnathos saltator.</title>
        <authorList>
            <person name="Bonasio R."/>
            <person name="Zhang G."/>
            <person name="Ye C."/>
            <person name="Mutti N.S."/>
            <person name="Fang X."/>
            <person name="Qin N."/>
            <person name="Donahue G."/>
            <person name="Yang P."/>
            <person name="Li Q."/>
            <person name="Li C."/>
            <person name="Zhang P."/>
            <person name="Huang Z."/>
            <person name="Berger S.L."/>
            <person name="Reinberg D."/>
            <person name="Wang J."/>
            <person name="Liebig J."/>
        </authorList>
    </citation>
    <scope>NUCLEOTIDE SEQUENCE [LARGE SCALE GENOMIC DNA]</scope>
    <source>
        <strain evidence="10">C129</strain>
    </source>
</reference>
<keyword evidence="1" id="KW-0963">Cytoplasm</keyword>
<dbReference type="PANTHER" id="PTHR43290:SF2">
    <property type="entry name" value="MEVALONATE KINASE"/>
    <property type="match status" value="1"/>
</dbReference>
<evidence type="ECO:0000256" key="7">
    <source>
        <dbReference type="SAM" id="Coils"/>
    </source>
</evidence>
<keyword evidence="10" id="KW-1185">Reference proteome</keyword>
<dbReference type="OMA" id="KEWSTII"/>